<dbReference type="RefSeq" id="WP_215506363.1">
    <property type="nucleotide sequence ID" value="NZ_CP076361.1"/>
</dbReference>
<accession>A0A975S2V0</accession>
<dbReference type="AlphaFoldDB" id="A0A975S2V0"/>
<dbReference type="PANTHER" id="PTHR37943">
    <property type="entry name" value="PROTEIN VES"/>
    <property type="match status" value="1"/>
</dbReference>
<dbReference type="KEGG" id="gfu:KM031_08105"/>
<dbReference type="EMBL" id="CP076361">
    <property type="protein sequence ID" value="QWK91806.1"/>
    <property type="molecule type" value="Genomic_DNA"/>
</dbReference>
<evidence type="ECO:0000313" key="2">
    <source>
        <dbReference type="Proteomes" id="UP000679352"/>
    </source>
</evidence>
<sequence>MIHLTRADYRVMPWANGKGQTVEMLREDGPEGMRLRLSMAAVVEPGAFSIFPGIERVLTVIDGPGFDLHGDGLLLRCDPLLPVAFPGDVPIRAERVSAPSMDFNVMVARGLPAPQVQVLRQGKVAAPQGGRVCLLALDSGDLWISDAELRVPGLSIAVQLGF</sequence>
<dbReference type="InterPro" id="IPR014710">
    <property type="entry name" value="RmlC-like_jellyroll"/>
</dbReference>
<dbReference type="InterPro" id="IPR010282">
    <property type="entry name" value="Uncharacterised_HutD/Ves"/>
</dbReference>
<dbReference type="PANTHER" id="PTHR37943:SF1">
    <property type="entry name" value="PROTEIN VES"/>
    <property type="match status" value="1"/>
</dbReference>
<organism evidence="1 2">
    <name type="scientific">Gemmobacter fulvus</name>
    <dbReference type="NCBI Taxonomy" id="2840474"/>
    <lineage>
        <taxon>Bacteria</taxon>
        <taxon>Pseudomonadati</taxon>
        <taxon>Pseudomonadota</taxon>
        <taxon>Alphaproteobacteria</taxon>
        <taxon>Rhodobacterales</taxon>
        <taxon>Paracoccaceae</taxon>
        <taxon>Gemmobacter</taxon>
    </lineage>
</organism>
<protein>
    <submittedName>
        <fullName evidence="1">HutD family protein</fullName>
    </submittedName>
</protein>
<evidence type="ECO:0000313" key="1">
    <source>
        <dbReference type="EMBL" id="QWK91806.1"/>
    </source>
</evidence>
<proteinExistence type="predicted"/>
<dbReference type="Pfam" id="PF05962">
    <property type="entry name" value="HutD"/>
    <property type="match status" value="1"/>
</dbReference>
<name>A0A975S2V0_9RHOB</name>
<dbReference type="Gene3D" id="2.60.120.10">
    <property type="entry name" value="Jelly Rolls"/>
    <property type="match status" value="1"/>
</dbReference>
<dbReference type="SUPFAM" id="SSF51182">
    <property type="entry name" value="RmlC-like cupins"/>
    <property type="match status" value="1"/>
</dbReference>
<keyword evidence="2" id="KW-1185">Reference proteome</keyword>
<reference evidence="1" key="1">
    <citation type="submission" date="2021-06" db="EMBL/GenBank/DDBJ databases">
        <title>Direct submission.</title>
        <authorList>
            <person name="Lee C.-S."/>
            <person name="Jin L."/>
        </authorList>
    </citation>
    <scope>NUCLEOTIDE SEQUENCE</scope>
    <source>
        <strain evidence="1">Con5</strain>
    </source>
</reference>
<dbReference type="Proteomes" id="UP000679352">
    <property type="component" value="Chromosome"/>
</dbReference>
<dbReference type="InterPro" id="IPR011051">
    <property type="entry name" value="RmlC_Cupin_sf"/>
</dbReference>
<gene>
    <name evidence="1" type="ORF">KM031_08105</name>
</gene>